<evidence type="ECO:0000256" key="1">
    <source>
        <dbReference type="SAM" id="MobiDB-lite"/>
    </source>
</evidence>
<dbReference type="Proteomes" id="UP001066276">
    <property type="component" value="Chromosome 2_1"/>
</dbReference>
<organism evidence="2 3">
    <name type="scientific">Pleurodeles waltl</name>
    <name type="common">Iberian ribbed newt</name>
    <dbReference type="NCBI Taxonomy" id="8319"/>
    <lineage>
        <taxon>Eukaryota</taxon>
        <taxon>Metazoa</taxon>
        <taxon>Chordata</taxon>
        <taxon>Craniata</taxon>
        <taxon>Vertebrata</taxon>
        <taxon>Euteleostomi</taxon>
        <taxon>Amphibia</taxon>
        <taxon>Batrachia</taxon>
        <taxon>Caudata</taxon>
        <taxon>Salamandroidea</taxon>
        <taxon>Salamandridae</taxon>
        <taxon>Pleurodelinae</taxon>
        <taxon>Pleurodeles</taxon>
    </lineage>
</organism>
<feature type="compositionally biased region" description="Polar residues" evidence="1">
    <location>
        <begin position="7"/>
        <end position="17"/>
    </location>
</feature>
<feature type="region of interest" description="Disordered" evidence="1">
    <location>
        <begin position="1"/>
        <end position="81"/>
    </location>
</feature>
<accession>A0AAV7VSA4</accession>
<reference evidence="2" key="1">
    <citation type="journal article" date="2022" name="bioRxiv">
        <title>Sequencing and chromosome-scale assembly of the giantPleurodeles waltlgenome.</title>
        <authorList>
            <person name="Brown T."/>
            <person name="Elewa A."/>
            <person name="Iarovenko S."/>
            <person name="Subramanian E."/>
            <person name="Araus A.J."/>
            <person name="Petzold A."/>
            <person name="Susuki M."/>
            <person name="Suzuki K.-i.T."/>
            <person name="Hayashi T."/>
            <person name="Toyoda A."/>
            <person name="Oliveira C."/>
            <person name="Osipova E."/>
            <person name="Leigh N.D."/>
            <person name="Simon A."/>
            <person name="Yun M.H."/>
        </authorList>
    </citation>
    <scope>NUCLEOTIDE SEQUENCE</scope>
    <source>
        <strain evidence="2">20211129_DDA</strain>
        <tissue evidence="2">Liver</tissue>
    </source>
</reference>
<sequence>MGGPGQASLNVATQGRPPQTPVPGVLPRGRPEDNGLTQPPPKPLNQELAGEDSPDPMQPGRWARGRSPLSVVGPLPGAHRSPVQRLRIWHIKGSPPGSAGPCPACIMAQGKGDGVRVGVGRLEWGLHPRPCGTGRGPSGQGRLENVRARLTRDRHC</sequence>
<evidence type="ECO:0000313" key="2">
    <source>
        <dbReference type="EMBL" id="KAJ1204337.1"/>
    </source>
</evidence>
<name>A0AAV7VSA4_PLEWA</name>
<evidence type="ECO:0000313" key="3">
    <source>
        <dbReference type="Proteomes" id="UP001066276"/>
    </source>
</evidence>
<dbReference type="EMBL" id="JANPWB010000003">
    <property type="protein sequence ID" value="KAJ1204337.1"/>
    <property type="molecule type" value="Genomic_DNA"/>
</dbReference>
<comment type="caution">
    <text evidence="2">The sequence shown here is derived from an EMBL/GenBank/DDBJ whole genome shotgun (WGS) entry which is preliminary data.</text>
</comment>
<protein>
    <submittedName>
        <fullName evidence="2">Uncharacterized protein</fullName>
    </submittedName>
</protein>
<gene>
    <name evidence="2" type="ORF">NDU88_008115</name>
</gene>
<proteinExistence type="predicted"/>
<keyword evidence="3" id="KW-1185">Reference proteome</keyword>
<dbReference type="AlphaFoldDB" id="A0AAV7VSA4"/>